<accession>A0A329TZ48</accession>
<evidence type="ECO:0000256" key="1">
    <source>
        <dbReference type="SAM" id="MobiDB-lite"/>
    </source>
</evidence>
<feature type="region of interest" description="Disordered" evidence="1">
    <location>
        <begin position="1"/>
        <end position="53"/>
    </location>
</feature>
<comment type="caution">
    <text evidence="2">The sequence shown here is derived from an EMBL/GenBank/DDBJ whole genome shotgun (WGS) entry which is preliminary data.</text>
</comment>
<feature type="compositionally biased region" description="Low complexity" evidence="1">
    <location>
        <begin position="35"/>
        <end position="45"/>
    </location>
</feature>
<dbReference type="EMBL" id="PRLB01000003">
    <property type="protein sequence ID" value="RAW54852.1"/>
    <property type="molecule type" value="Genomic_DNA"/>
</dbReference>
<evidence type="ECO:0000313" key="2">
    <source>
        <dbReference type="EMBL" id="RAW54852.1"/>
    </source>
</evidence>
<protein>
    <submittedName>
        <fullName evidence="2">Uncharacterized protein</fullName>
    </submittedName>
</protein>
<gene>
    <name evidence="2" type="ORF">C4N26_05580</name>
</gene>
<dbReference type="Proteomes" id="UP000251144">
    <property type="component" value="Unassembled WGS sequence"/>
</dbReference>
<evidence type="ECO:0000313" key="3">
    <source>
        <dbReference type="Proteomes" id="UP000251144"/>
    </source>
</evidence>
<dbReference type="OrthoDB" id="2067910at2"/>
<organism evidence="2 3">
    <name type="scientific">Faecalibacterium prausnitzii</name>
    <dbReference type="NCBI Taxonomy" id="853"/>
    <lineage>
        <taxon>Bacteria</taxon>
        <taxon>Bacillati</taxon>
        <taxon>Bacillota</taxon>
        <taxon>Clostridia</taxon>
        <taxon>Eubacteriales</taxon>
        <taxon>Oscillospiraceae</taxon>
        <taxon>Faecalibacterium</taxon>
    </lineage>
</organism>
<proteinExistence type="predicted"/>
<sequence>MYEYAPADPEPEQQATKPALSVSAAPTAETRETTLADAPAPTTPAEGSAKNPSKNVIRVINNWAERVLKIRLSNVNIKQDDSSTYADGKKEEPIGRVSGMTVKGSGDTKIELDGQNVLDSTGANGSAGLYKDNGDGWLTITDETDDEGKEITSAKTNGSGSLTAKTEKLYGGAAIGGVGQKDTKNIIIEGYATVNALGSECGAGIGGGGFSGWGQSGNAENIIIRGHSNVTATSCEGAAIGGGSSFSHHSSGSATGIWIYGHATVNASTSGNGAAIGAADGNRYAEAEVTIGTDGATAEQEDVHVTATSKDGAAIGNGRLSTTVIIQGNTTIENASSEYRAAIGDKRYLYDTSDMIDTSITIKDNAHINTIHGGIYAIGGESGDGKTVTVNIDGGENGNVRLDNVESGSDAAISGTSINIGDRVLIKMKQRFSTDSSGKKHYSQYLSENNAEKELTTVGDNTALWYTDYNNNLQKIVHGKNLCTKHETDHQDATCTEKGWKEYGCTLESDNHAVAPTHTDSWKEYIPALGHTWKDNGDANHICVKGDATEVHSYGEWVVVTPATCTTAGQKQHTCTKCGHVETQEIPATGHHWKDNGDGTHTCTKCGATEGQPSNTNSALELRVVDAEGMNQPFTVSQNGTLRTYTGAYDTATLTGDLDTLRYLQDHGAQTIQFVTNGQTSSFDINDLLAQGSGSEVFYLTHRGAEEPTLLLVEADRSDLVKD</sequence>
<name>A0A329TZ48_9FIRM</name>
<dbReference type="AlphaFoldDB" id="A0A329TZ48"/>
<reference evidence="2 3" key="1">
    <citation type="submission" date="2018-02" db="EMBL/GenBank/DDBJ databases">
        <title>Complete genome sequencing of Faecalibacterium prausnitzii strains isolated from the human gut.</title>
        <authorList>
            <person name="Fitzgerald B.C."/>
            <person name="Shkoporov A.N."/>
            <person name="Ross P.R."/>
            <person name="Hill C."/>
        </authorList>
    </citation>
    <scope>NUCLEOTIDE SEQUENCE [LARGE SCALE GENOMIC DNA]</scope>
    <source>
        <strain evidence="2 3">APC942/32-1</strain>
    </source>
</reference>